<evidence type="ECO:0000313" key="2">
    <source>
        <dbReference type="EMBL" id="KLU87138.1"/>
    </source>
</evidence>
<reference evidence="3" key="4">
    <citation type="journal article" date="2015" name="G3 (Bethesda)">
        <title>Genome sequences of three phytopathogenic species of the Magnaporthaceae family of fungi.</title>
        <authorList>
            <person name="Okagaki L.H."/>
            <person name="Nunes C.C."/>
            <person name="Sailsbery J."/>
            <person name="Clay B."/>
            <person name="Brown D."/>
            <person name="John T."/>
            <person name="Oh Y."/>
            <person name="Young N."/>
            <person name="Fitzgerald M."/>
            <person name="Haas B.J."/>
            <person name="Zeng Q."/>
            <person name="Young S."/>
            <person name="Adiconis X."/>
            <person name="Fan L."/>
            <person name="Levin J.Z."/>
            <person name="Mitchell T.K."/>
            <person name="Okubara P.A."/>
            <person name="Farman M.L."/>
            <person name="Kohn L.M."/>
            <person name="Birren B."/>
            <person name="Ma L.-J."/>
            <person name="Dean R.A."/>
        </authorList>
    </citation>
    <scope>NUCLEOTIDE SEQUENCE</scope>
    <source>
        <strain evidence="3">ATCC 64411 / 73-15</strain>
    </source>
</reference>
<dbReference type="OrthoDB" id="1600564at2759"/>
<dbReference type="Proteomes" id="UP000011715">
    <property type="component" value="Unassembled WGS sequence"/>
</dbReference>
<dbReference type="VEuPathDB" id="FungiDB:MAPG_06142"/>
<keyword evidence="4" id="KW-1185">Reference proteome</keyword>
<evidence type="ECO:0000313" key="4">
    <source>
        <dbReference type="Proteomes" id="UP000011715"/>
    </source>
</evidence>
<dbReference type="EnsemblFungi" id="MAPG_06142T0">
    <property type="protein sequence ID" value="MAPG_06142T0"/>
    <property type="gene ID" value="MAPG_06142"/>
</dbReference>
<reference evidence="2" key="2">
    <citation type="submission" date="2010-05" db="EMBL/GenBank/DDBJ databases">
        <title>The Genome Sequence of Magnaporthe poae strain ATCC 64411.</title>
        <authorList>
            <consortium name="The Broad Institute Genome Sequencing Platform"/>
            <consortium name="Broad Institute Genome Sequencing Center for Infectious Disease"/>
            <person name="Ma L.-J."/>
            <person name="Dead R."/>
            <person name="Young S."/>
            <person name="Zeng Q."/>
            <person name="Koehrsen M."/>
            <person name="Alvarado L."/>
            <person name="Berlin A."/>
            <person name="Chapman S.B."/>
            <person name="Chen Z."/>
            <person name="Freedman E."/>
            <person name="Gellesch M."/>
            <person name="Goldberg J."/>
            <person name="Griggs A."/>
            <person name="Gujja S."/>
            <person name="Heilman E.R."/>
            <person name="Heiman D."/>
            <person name="Hepburn T."/>
            <person name="Howarth C."/>
            <person name="Jen D."/>
            <person name="Larson L."/>
            <person name="Mehta T."/>
            <person name="Neiman D."/>
            <person name="Pearson M."/>
            <person name="Roberts A."/>
            <person name="Saif S."/>
            <person name="Shea T."/>
            <person name="Shenoy N."/>
            <person name="Sisk P."/>
            <person name="Stolte C."/>
            <person name="Sykes S."/>
            <person name="Walk T."/>
            <person name="White J."/>
            <person name="Yandava C."/>
            <person name="Haas B."/>
            <person name="Nusbaum C."/>
            <person name="Birren B."/>
        </authorList>
    </citation>
    <scope>NUCLEOTIDE SEQUENCE</scope>
    <source>
        <strain evidence="2">ATCC 64411</strain>
    </source>
</reference>
<dbReference type="EMBL" id="ADBL01001474">
    <property type="status" value="NOT_ANNOTATED_CDS"/>
    <property type="molecule type" value="Genomic_DNA"/>
</dbReference>
<reference evidence="3" key="5">
    <citation type="submission" date="2015-06" db="UniProtKB">
        <authorList>
            <consortium name="EnsemblFungi"/>
        </authorList>
    </citation>
    <scope>IDENTIFICATION</scope>
    <source>
        <strain evidence="3">ATCC 64411</strain>
    </source>
</reference>
<name>A0A0C4E188_MAGP6</name>
<sequence length="212" mass="22618">MVTAPGAPNASRPRRNEPATSGAATSDLDEKIGKAIDDLVSFIRAQKTASISKQELTAADGGSTASVNPAGADSGLPDIVMDSATVSDSADGSIGSLPSSASAAEMPSVASDIQSVRRLWDLNMVKQEGRLGVFRDVFLPIFPFVHLDRDLSAPELFKEKPFLWLVIVALTEQSVATQFSMEETIWSIISRIIVAEKLADLDLLLELIAFTN</sequence>
<organism evidence="3 4">
    <name type="scientific">Magnaporthiopsis poae (strain ATCC 64411 / 73-15)</name>
    <name type="common">Kentucky bluegrass fungus</name>
    <name type="synonym">Magnaporthe poae</name>
    <dbReference type="NCBI Taxonomy" id="644358"/>
    <lineage>
        <taxon>Eukaryota</taxon>
        <taxon>Fungi</taxon>
        <taxon>Dikarya</taxon>
        <taxon>Ascomycota</taxon>
        <taxon>Pezizomycotina</taxon>
        <taxon>Sordariomycetes</taxon>
        <taxon>Sordariomycetidae</taxon>
        <taxon>Magnaporthales</taxon>
        <taxon>Magnaporthaceae</taxon>
        <taxon>Magnaporthiopsis</taxon>
    </lineage>
</organism>
<dbReference type="STRING" id="644358.A0A0C4E188"/>
<feature type="region of interest" description="Disordered" evidence="1">
    <location>
        <begin position="55"/>
        <end position="74"/>
    </location>
</feature>
<protein>
    <submittedName>
        <fullName evidence="2 3">Uncharacterized protein</fullName>
    </submittedName>
</protein>
<reference evidence="2" key="3">
    <citation type="submission" date="2011-03" db="EMBL/GenBank/DDBJ databases">
        <title>Annotation of Magnaporthe poae ATCC 64411.</title>
        <authorList>
            <person name="Ma L.-J."/>
            <person name="Dead R."/>
            <person name="Young S.K."/>
            <person name="Zeng Q."/>
            <person name="Gargeya S."/>
            <person name="Fitzgerald M."/>
            <person name="Haas B."/>
            <person name="Abouelleil A."/>
            <person name="Alvarado L."/>
            <person name="Arachchi H.M."/>
            <person name="Berlin A."/>
            <person name="Brown A."/>
            <person name="Chapman S.B."/>
            <person name="Chen Z."/>
            <person name="Dunbar C."/>
            <person name="Freedman E."/>
            <person name="Gearin G."/>
            <person name="Gellesch M."/>
            <person name="Goldberg J."/>
            <person name="Griggs A."/>
            <person name="Gujja S."/>
            <person name="Heiman D."/>
            <person name="Howarth C."/>
            <person name="Larson L."/>
            <person name="Lui A."/>
            <person name="MacDonald P.J.P."/>
            <person name="Mehta T."/>
            <person name="Montmayeur A."/>
            <person name="Murphy C."/>
            <person name="Neiman D."/>
            <person name="Pearson M."/>
            <person name="Priest M."/>
            <person name="Roberts A."/>
            <person name="Saif S."/>
            <person name="Shea T."/>
            <person name="Shenoy N."/>
            <person name="Sisk P."/>
            <person name="Stolte C."/>
            <person name="Sykes S."/>
            <person name="Yandava C."/>
            <person name="Wortman J."/>
            <person name="Nusbaum C."/>
            <person name="Birren B."/>
        </authorList>
    </citation>
    <scope>NUCLEOTIDE SEQUENCE</scope>
    <source>
        <strain evidence="2">ATCC 64411</strain>
    </source>
</reference>
<accession>A0A0C4E188</accession>
<evidence type="ECO:0000313" key="3">
    <source>
        <dbReference type="EnsemblFungi" id="MAPG_06142T0"/>
    </source>
</evidence>
<evidence type="ECO:0000256" key="1">
    <source>
        <dbReference type="SAM" id="MobiDB-lite"/>
    </source>
</evidence>
<gene>
    <name evidence="2" type="ORF">MAPG_06142</name>
</gene>
<feature type="region of interest" description="Disordered" evidence="1">
    <location>
        <begin position="1"/>
        <end position="28"/>
    </location>
</feature>
<dbReference type="eggNOG" id="ENOG502RX1I">
    <property type="taxonomic scope" value="Eukaryota"/>
</dbReference>
<proteinExistence type="predicted"/>
<dbReference type="AlphaFoldDB" id="A0A0C4E188"/>
<reference evidence="4" key="1">
    <citation type="submission" date="2010-05" db="EMBL/GenBank/DDBJ databases">
        <title>The genome sequence of Magnaporthe poae strain ATCC 64411.</title>
        <authorList>
            <person name="Ma L.-J."/>
            <person name="Dead R."/>
            <person name="Young S."/>
            <person name="Zeng Q."/>
            <person name="Koehrsen M."/>
            <person name="Alvarado L."/>
            <person name="Berlin A."/>
            <person name="Chapman S.B."/>
            <person name="Chen Z."/>
            <person name="Freedman E."/>
            <person name="Gellesch M."/>
            <person name="Goldberg J."/>
            <person name="Griggs A."/>
            <person name="Gujja S."/>
            <person name="Heilman E.R."/>
            <person name="Heiman D."/>
            <person name="Hepburn T."/>
            <person name="Howarth C."/>
            <person name="Jen D."/>
            <person name="Larson L."/>
            <person name="Mehta T."/>
            <person name="Neiman D."/>
            <person name="Pearson M."/>
            <person name="Roberts A."/>
            <person name="Saif S."/>
            <person name="Shea T."/>
            <person name="Shenoy N."/>
            <person name="Sisk P."/>
            <person name="Stolte C."/>
            <person name="Sykes S."/>
            <person name="Walk T."/>
            <person name="White J."/>
            <person name="Yandava C."/>
            <person name="Haas B."/>
            <person name="Nusbaum C."/>
            <person name="Birren B."/>
        </authorList>
    </citation>
    <scope>NUCLEOTIDE SEQUENCE [LARGE SCALE GENOMIC DNA]</scope>
    <source>
        <strain evidence="4">ATCC 64411 / 73-15</strain>
    </source>
</reference>
<dbReference type="EMBL" id="GL876970">
    <property type="protein sequence ID" value="KLU87138.1"/>
    <property type="molecule type" value="Genomic_DNA"/>
</dbReference>